<dbReference type="EMBL" id="CABVHU010000017">
    <property type="protein sequence ID" value="VVO36150.1"/>
    <property type="molecule type" value="Genomic_DNA"/>
</dbReference>
<sequence>MGEKVFITLFLMLSILWIAATVGTVYWLL</sequence>
<dbReference type="AlphaFoldDB" id="A0A5E7FA24"/>
<reference evidence="1 2" key="1">
    <citation type="submission" date="2019-09" db="EMBL/GenBank/DDBJ databases">
        <authorList>
            <person name="Chandra G."/>
            <person name="Truman W A."/>
        </authorList>
    </citation>
    <scope>NUCLEOTIDE SEQUENCE [LARGE SCALE GENOMIC DNA]</scope>
    <source>
        <strain evidence="1">PS833</strain>
    </source>
</reference>
<name>A0A5E7FA24_PSEFL</name>
<accession>A0A5E7FA24</accession>
<dbReference type="Proteomes" id="UP000409037">
    <property type="component" value="Unassembled WGS sequence"/>
</dbReference>
<evidence type="ECO:0000313" key="2">
    <source>
        <dbReference type="Proteomes" id="UP000409037"/>
    </source>
</evidence>
<proteinExistence type="predicted"/>
<gene>
    <name evidence="1" type="ORF">PS833_05396</name>
</gene>
<protein>
    <submittedName>
        <fullName evidence="1">Uncharacterized protein</fullName>
    </submittedName>
</protein>
<organism evidence="1 2">
    <name type="scientific">Pseudomonas fluorescens</name>
    <dbReference type="NCBI Taxonomy" id="294"/>
    <lineage>
        <taxon>Bacteria</taxon>
        <taxon>Pseudomonadati</taxon>
        <taxon>Pseudomonadota</taxon>
        <taxon>Gammaproteobacteria</taxon>
        <taxon>Pseudomonadales</taxon>
        <taxon>Pseudomonadaceae</taxon>
        <taxon>Pseudomonas</taxon>
    </lineage>
</organism>
<evidence type="ECO:0000313" key="1">
    <source>
        <dbReference type="EMBL" id="VVO36150.1"/>
    </source>
</evidence>